<dbReference type="KEGG" id="kdj:28970283"/>
<feature type="compositionally biased region" description="Basic and acidic residues" evidence="1">
    <location>
        <begin position="628"/>
        <end position="644"/>
    </location>
</feature>
<feature type="region of interest" description="Disordered" evidence="1">
    <location>
        <begin position="1"/>
        <end position="87"/>
    </location>
</feature>
<feature type="region of interest" description="Disordered" evidence="1">
    <location>
        <begin position="303"/>
        <end position="359"/>
    </location>
</feature>
<feature type="compositionally biased region" description="Basic residues" evidence="1">
    <location>
        <begin position="746"/>
        <end position="755"/>
    </location>
</feature>
<feature type="region of interest" description="Disordered" evidence="1">
    <location>
        <begin position="143"/>
        <end position="162"/>
    </location>
</feature>
<dbReference type="OrthoDB" id="2573559at2759"/>
<reference evidence="3" key="3">
    <citation type="submission" date="2024-02" db="EMBL/GenBank/DDBJ databases">
        <title>Comparative genomics of Cryptococcus and Kwoniella reveals pathogenesis evolution and contrasting modes of karyotype evolution via chromosome fusion or intercentromeric recombination.</title>
        <authorList>
            <person name="Coelho M.A."/>
            <person name="David-Palma M."/>
            <person name="Shea T."/>
            <person name="Bowers K."/>
            <person name="McGinley-Smith S."/>
            <person name="Mohammad A.W."/>
            <person name="Gnirke A."/>
            <person name="Yurkov A.M."/>
            <person name="Nowrousian M."/>
            <person name="Sun S."/>
            <person name="Cuomo C.A."/>
            <person name="Heitman J."/>
        </authorList>
    </citation>
    <scope>NUCLEOTIDE SEQUENCE</scope>
    <source>
        <strain evidence="3">CBS 10117</strain>
    </source>
</reference>
<feature type="compositionally biased region" description="Polar residues" evidence="1">
    <location>
        <begin position="688"/>
        <end position="704"/>
    </location>
</feature>
<dbReference type="Proteomes" id="UP000078595">
    <property type="component" value="Chromosome 9"/>
</dbReference>
<feature type="region of interest" description="Disordered" evidence="1">
    <location>
        <begin position="616"/>
        <end position="755"/>
    </location>
</feature>
<reference evidence="2" key="1">
    <citation type="submission" date="2013-07" db="EMBL/GenBank/DDBJ databases">
        <title>The Genome Sequence of Cryptococcus dejecticola CBS10117.</title>
        <authorList>
            <consortium name="The Broad Institute Genome Sequencing Platform"/>
            <person name="Cuomo C."/>
            <person name="Litvintseva A."/>
            <person name="Chen Y."/>
            <person name="Heitman J."/>
            <person name="Sun S."/>
            <person name="Springer D."/>
            <person name="Dromer F."/>
            <person name="Young S.K."/>
            <person name="Zeng Q."/>
            <person name="Gargeya S."/>
            <person name="Fitzgerald M."/>
            <person name="Abouelleil A."/>
            <person name="Alvarado L."/>
            <person name="Berlin A.M."/>
            <person name="Chapman S.B."/>
            <person name="Dewar J."/>
            <person name="Goldberg J."/>
            <person name="Griggs A."/>
            <person name="Gujja S."/>
            <person name="Hansen M."/>
            <person name="Howarth C."/>
            <person name="Imamovic A."/>
            <person name="Larimer J."/>
            <person name="McCowan C."/>
            <person name="Murphy C."/>
            <person name="Pearson M."/>
            <person name="Priest M."/>
            <person name="Roberts A."/>
            <person name="Saif S."/>
            <person name="Shea T."/>
            <person name="Sykes S."/>
            <person name="Wortman J."/>
            <person name="Nusbaum C."/>
            <person name="Birren B."/>
        </authorList>
    </citation>
    <scope>NUCLEOTIDE SEQUENCE [LARGE SCALE GENOMIC DNA]</scope>
    <source>
        <strain evidence="2">CBS 10117</strain>
    </source>
</reference>
<gene>
    <name evidence="2" type="ORF">I303_06584</name>
    <name evidence="3" type="ORF">I303_107183</name>
</gene>
<feature type="region of interest" description="Disordered" evidence="1">
    <location>
        <begin position="537"/>
        <end position="568"/>
    </location>
</feature>
<protein>
    <submittedName>
        <fullName evidence="2">Uncharacterized protein</fullName>
    </submittedName>
</protein>
<evidence type="ECO:0000313" key="3">
    <source>
        <dbReference type="EMBL" id="WWC64572.1"/>
    </source>
</evidence>
<evidence type="ECO:0000313" key="2">
    <source>
        <dbReference type="EMBL" id="OBR83025.1"/>
    </source>
</evidence>
<dbReference type="AlphaFoldDB" id="A0A1A5ZZ09"/>
<feature type="compositionally biased region" description="Polar residues" evidence="1">
    <location>
        <begin position="343"/>
        <end position="357"/>
    </location>
</feature>
<evidence type="ECO:0000313" key="4">
    <source>
        <dbReference type="Proteomes" id="UP000078595"/>
    </source>
</evidence>
<dbReference type="EMBL" id="CP144538">
    <property type="protein sequence ID" value="WWC64572.1"/>
    <property type="molecule type" value="Genomic_DNA"/>
</dbReference>
<feature type="compositionally biased region" description="Low complexity" evidence="1">
    <location>
        <begin position="312"/>
        <end position="333"/>
    </location>
</feature>
<feature type="compositionally biased region" description="Polar residues" evidence="1">
    <location>
        <begin position="143"/>
        <end position="160"/>
    </location>
</feature>
<sequence>MSAVADSIAEAVSPASIPPDKGKEKKTADVSSTAYSSRSGDKANSKTPYIKVVDTSSSSNDTLVTTPNAGRSSPKEQRRVSISSARPLIATYNLDRPRQLYQYQYGEQDEDRLSDSEDEGERRINEPLLSPYQAANIEQSFESNTTSGSDVHMSTLSSSGPEIFLGPQSVPFPLRKHDVGDAHSTPSRPSAQTFVPTFKNTQPIIIRPGKEQRNRSPLATTVISAASHYELALLSSWRREQIQNTRMAKLMAGTTPRPIPTLHGPLSLPYARNPSGVDATVADESAYLTHVFGLRAAGGTTVSDMGIKGSRRVSSGTHSSGTTSGRSTSGSSGYHNSHKSGNDRSVYTDQSSYTSLRGTVHHSRPLVIRDPYQNIGIKIKGVPPREGPAQIIKLDKVEDDNKENVDPTRPPALRRRASETSLLGPRMGDTVLGPSRSQVNLRDMTNLSPIPGSPAENASRDPFRILHDRAAPNAGLDVPTTARDGPIAQSADLGSDEIQLPDFAPLQYNPETMSYEFAVPLIRSSYEDLHVKTPQGDVTPHTLKDAHNAPSKADTSDNWRKKGKISEAPNKDIKDIEHAVISETAKEKPDVAAGAEGERASAGGVMTIDSLFEKFHTTGEPLNQQDTSQERIVSEASNKGEVRRKTSTKLSRSKAASPQGSSVNVLGESTKKLNVNAPPYSPSKSDRNSATAKKNTRTSPTTSHAKPGSPKFRSTSSKGTPGAGKLLKHAVEGGEDAPSPTVQSRSKGKGKAGNK</sequence>
<evidence type="ECO:0000256" key="1">
    <source>
        <dbReference type="SAM" id="MobiDB-lite"/>
    </source>
</evidence>
<keyword evidence="4" id="KW-1185">Reference proteome</keyword>
<dbReference type="RefSeq" id="XP_018260867.1">
    <property type="nucleotide sequence ID" value="XM_018409864.1"/>
</dbReference>
<feature type="compositionally biased region" description="Polar residues" evidence="1">
    <location>
        <begin position="54"/>
        <end position="71"/>
    </location>
</feature>
<reference evidence="3" key="2">
    <citation type="submission" date="2013-07" db="EMBL/GenBank/DDBJ databases">
        <authorList>
            <consortium name="The Broad Institute Genome Sequencing Platform"/>
            <person name="Cuomo C."/>
            <person name="Litvintseva A."/>
            <person name="Chen Y."/>
            <person name="Heitman J."/>
            <person name="Sun S."/>
            <person name="Springer D."/>
            <person name="Dromer F."/>
            <person name="Young S.K."/>
            <person name="Zeng Q."/>
            <person name="Gargeya S."/>
            <person name="Fitzgerald M."/>
            <person name="Abouelleil A."/>
            <person name="Alvarado L."/>
            <person name="Berlin A.M."/>
            <person name="Chapman S.B."/>
            <person name="Dewar J."/>
            <person name="Goldberg J."/>
            <person name="Griggs A."/>
            <person name="Gujja S."/>
            <person name="Hansen M."/>
            <person name="Howarth C."/>
            <person name="Imamovic A."/>
            <person name="Larimer J."/>
            <person name="McCowan C."/>
            <person name="Murphy C."/>
            <person name="Pearson M."/>
            <person name="Priest M."/>
            <person name="Roberts A."/>
            <person name="Saif S."/>
            <person name="Shea T."/>
            <person name="Sykes S."/>
            <person name="Wortman J."/>
            <person name="Nusbaum C."/>
            <person name="Birren B."/>
        </authorList>
    </citation>
    <scope>NUCLEOTIDE SEQUENCE</scope>
    <source>
        <strain evidence="3">CBS 10117</strain>
    </source>
</reference>
<accession>A0A1A5ZZ09</accession>
<feature type="compositionally biased region" description="Polar residues" evidence="1">
    <location>
        <begin position="648"/>
        <end position="664"/>
    </location>
</feature>
<dbReference type="GeneID" id="28970283"/>
<feature type="compositionally biased region" description="Polar residues" evidence="1">
    <location>
        <begin position="29"/>
        <end position="38"/>
    </location>
</feature>
<name>A0A1A5ZZ09_9TREE</name>
<proteinExistence type="predicted"/>
<organism evidence="2">
    <name type="scientific">Kwoniella dejecticola CBS 10117</name>
    <dbReference type="NCBI Taxonomy" id="1296121"/>
    <lineage>
        <taxon>Eukaryota</taxon>
        <taxon>Fungi</taxon>
        <taxon>Dikarya</taxon>
        <taxon>Basidiomycota</taxon>
        <taxon>Agaricomycotina</taxon>
        <taxon>Tremellomycetes</taxon>
        <taxon>Tremellales</taxon>
        <taxon>Cryptococcaceae</taxon>
        <taxon>Kwoniella</taxon>
    </lineage>
</organism>
<dbReference type="VEuPathDB" id="FungiDB:I303_06584"/>
<dbReference type="EMBL" id="KI894034">
    <property type="protein sequence ID" value="OBR83025.1"/>
    <property type="molecule type" value="Genomic_DNA"/>
</dbReference>